<dbReference type="AlphaFoldDB" id="A0A2A8CZX7"/>
<dbReference type="Proteomes" id="UP000220102">
    <property type="component" value="Unassembled WGS sequence"/>
</dbReference>
<evidence type="ECO:0000313" key="2">
    <source>
        <dbReference type="Proteomes" id="UP000220102"/>
    </source>
</evidence>
<evidence type="ECO:0000313" key="1">
    <source>
        <dbReference type="EMBL" id="PEN14206.1"/>
    </source>
</evidence>
<comment type="caution">
    <text evidence="1">The sequence shown here is derived from an EMBL/GenBank/DDBJ whole genome shotgun (WGS) entry which is preliminary data.</text>
</comment>
<proteinExistence type="predicted"/>
<protein>
    <recommendedName>
        <fullName evidence="3">SCP2 domain-containing protein</fullName>
    </recommendedName>
</protein>
<dbReference type="InterPro" id="IPR036527">
    <property type="entry name" value="SCP2_sterol-bd_dom_sf"/>
</dbReference>
<evidence type="ECO:0008006" key="3">
    <source>
        <dbReference type="Google" id="ProtNLM"/>
    </source>
</evidence>
<keyword evidence="2" id="KW-1185">Reference proteome</keyword>
<dbReference type="Gene3D" id="3.30.1050.10">
    <property type="entry name" value="SCP2 sterol-binding domain"/>
    <property type="match status" value="1"/>
</dbReference>
<reference evidence="1 2" key="1">
    <citation type="submission" date="2017-10" db="EMBL/GenBank/DDBJ databases">
        <title>Draft genome of Longibacter Salinarum.</title>
        <authorList>
            <person name="Goh K.M."/>
            <person name="Shamsir M.S."/>
            <person name="Lim S.W."/>
        </authorList>
    </citation>
    <scope>NUCLEOTIDE SEQUENCE [LARGE SCALE GENOMIC DNA]</scope>
    <source>
        <strain evidence="1 2">KCTC 52045</strain>
    </source>
</reference>
<gene>
    <name evidence="1" type="ORF">CRI94_03980</name>
</gene>
<dbReference type="EMBL" id="PDEQ01000002">
    <property type="protein sequence ID" value="PEN14206.1"/>
    <property type="molecule type" value="Genomic_DNA"/>
</dbReference>
<dbReference type="SUPFAM" id="SSF55718">
    <property type="entry name" value="SCP-like"/>
    <property type="match status" value="1"/>
</dbReference>
<organism evidence="1 2">
    <name type="scientific">Longibacter salinarum</name>
    <dbReference type="NCBI Taxonomy" id="1850348"/>
    <lineage>
        <taxon>Bacteria</taxon>
        <taxon>Pseudomonadati</taxon>
        <taxon>Rhodothermota</taxon>
        <taxon>Rhodothermia</taxon>
        <taxon>Rhodothermales</taxon>
        <taxon>Salisaetaceae</taxon>
        <taxon>Longibacter</taxon>
    </lineage>
</organism>
<name>A0A2A8CZX7_9BACT</name>
<sequence>MLSPTYTADLSMSDAPRYWTPEFVEAFVQAINSDNEFQETASGFSNTIELRCFDTPSGEDVAAAYTFDDGKIVDVDLWIDDAPSSDMRDEPFDKSVMMARASAPYDMWVKMDKGEIGAMQALTSPDYNIDGSTIKIMSNMGVFRGLNEVAAKIDKTY</sequence>
<accession>A0A2A8CZX7</accession>